<gene>
    <name evidence="1" type="ORF">Vadar_009953</name>
</gene>
<reference evidence="1 2" key="1">
    <citation type="journal article" date="2021" name="Hortic Res">
        <title>High-quality reference genome and annotation aids understanding of berry development for evergreen blueberry (Vaccinium darrowii).</title>
        <authorList>
            <person name="Yu J."/>
            <person name="Hulse-Kemp A.M."/>
            <person name="Babiker E."/>
            <person name="Staton M."/>
        </authorList>
    </citation>
    <scope>NUCLEOTIDE SEQUENCE [LARGE SCALE GENOMIC DNA]</scope>
    <source>
        <strain evidence="2">cv. NJ 8807/NJ 8810</strain>
        <tissue evidence="1">Young leaf</tissue>
    </source>
</reference>
<dbReference type="EMBL" id="CM037151">
    <property type="protein sequence ID" value="KAH7842869.1"/>
    <property type="molecule type" value="Genomic_DNA"/>
</dbReference>
<name>A0ACB7XPW7_9ERIC</name>
<organism evidence="1 2">
    <name type="scientific">Vaccinium darrowii</name>
    <dbReference type="NCBI Taxonomy" id="229202"/>
    <lineage>
        <taxon>Eukaryota</taxon>
        <taxon>Viridiplantae</taxon>
        <taxon>Streptophyta</taxon>
        <taxon>Embryophyta</taxon>
        <taxon>Tracheophyta</taxon>
        <taxon>Spermatophyta</taxon>
        <taxon>Magnoliopsida</taxon>
        <taxon>eudicotyledons</taxon>
        <taxon>Gunneridae</taxon>
        <taxon>Pentapetalae</taxon>
        <taxon>asterids</taxon>
        <taxon>Ericales</taxon>
        <taxon>Ericaceae</taxon>
        <taxon>Vaccinioideae</taxon>
        <taxon>Vaccinieae</taxon>
        <taxon>Vaccinium</taxon>
    </lineage>
</organism>
<evidence type="ECO:0000313" key="1">
    <source>
        <dbReference type="EMBL" id="KAH7842869.1"/>
    </source>
</evidence>
<comment type="caution">
    <text evidence="1">The sequence shown here is derived from an EMBL/GenBank/DDBJ whole genome shotgun (WGS) entry which is preliminary data.</text>
</comment>
<sequence length="977" mass="112734">MLLSDRFSQPYIDGVKSFIDFAKMHSGEAMEIKCPCINCCNFYKQEYTTVEAHLLISGIKQSYTTWLQHGELPQPTELDEDNDESDENQDEFDELIEDHHKGTYMGDTQEREDFRNFEKLLESSQRALYPGCDKSDTLLSYVIEMLQVRVQNGWSNKSFNDVLKIQQRIMPKGNVIPGSIDECKKLLCDLGLGYEVIHVCKNDCALFWKENAHLEKCPSCVSLDTRSMTAKLIVRLGLATDGFNPFGNMSTSYSMWPVILMPYNLPPWMCMKEPFFMMSLLIPGPNQPGTNIDVYLRPLVDELKELWDNGVKTYDAFTEETFQMHAAVMWTINDFPAYGDLSGWRTKGYLACPTCNDNPILQSLIDKLGWVGHRAYLPKNHRWRKDKKFNGLPEHDLKSLDLAVEKVLAQLDKVWQVKFGKDPTKKKRPCDSEELNWTKKSILWELPYWKNLKLRHNLDVMHIEKNICESIYGTMLAIEGKNKDTYKARDDLKKMGIRSELHLQINENGSFLKPRAIYTLGPQQIDAFCEFLKSISYPDGYAANISRCVTSKKGNKLSGMKSHDRHVLLQRILPIGMRGLVNKEISTTLFELGSFFQELCSRTLRRSVLEKMEEQIVLILCKLVRIFPPAFFDVMVHLAVHLPRDAMLAGPVQYRWMYPIERFLGTLKGYVSNKARPEGSIAEAYIVQECLTFCSMYLKKGLDKPERNDDGDERGSGMEIFKQNVRLFSPISRAPNPSNNERELAHWFVLFNSPEVDPYLDIILLFLLRSEGSSEATDELWSLANGSGSIIDLYSGCISNGIRFHTKDRESRRRCQNSGLVVEGDHNGMNINFYGYLCKIWELRYLHGENVVLFQCECQTRQVFYVNDTNKGKNWRVVELVRHRGVWDVPERDDVSNIAFQQDEPIDCIPICTEDTNIFYSQDDVDPEIVGDDEQTEDHLNDKDDEDDTLAEYLDEEEDELNRRPNFDLDLDIDCDI</sequence>
<evidence type="ECO:0000313" key="2">
    <source>
        <dbReference type="Proteomes" id="UP000828048"/>
    </source>
</evidence>
<accession>A0ACB7XPW7</accession>
<protein>
    <submittedName>
        <fullName evidence="1">Uncharacterized protein</fullName>
    </submittedName>
</protein>
<dbReference type="Proteomes" id="UP000828048">
    <property type="component" value="Chromosome 1"/>
</dbReference>
<proteinExistence type="predicted"/>
<keyword evidence="2" id="KW-1185">Reference proteome</keyword>